<organism evidence="1 2">
    <name type="scientific">Euhalothece natronophila Z-M001</name>
    <dbReference type="NCBI Taxonomy" id="522448"/>
    <lineage>
        <taxon>Bacteria</taxon>
        <taxon>Bacillati</taxon>
        <taxon>Cyanobacteriota</taxon>
        <taxon>Cyanophyceae</taxon>
        <taxon>Oscillatoriophycideae</taxon>
        <taxon>Chroococcales</taxon>
        <taxon>Halothecacae</taxon>
        <taxon>Halothece cluster</taxon>
        <taxon>Euhalothece</taxon>
    </lineage>
</organism>
<name>A0A5B8NJ14_9CHRO</name>
<protein>
    <submittedName>
        <fullName evidence="1">Uncharacterized protein</fullName>
    </submittedName>
</protein>
<evidence type="ECO:0000313" key="1">
    <source>
        <dbReference type="EMBL" id="QDZ39253.1"/>
    </source>
</evidence>
<reference evidence="1" key="1">
    <citation type="submission" date="2019-08" db="EMBL/GenBank/DDBJ databases">
        <title>Carotenoids and Carotenoid Binding Proteins in the Halophilic Cyanobacterium Euhalothece sp. ZM00.</title>
        <authorList>
            <person name="Cho S.M."/>
            <person name="Song J.Y."/>
            <person name="Park Y.-I."/>
        </authorList>
    </citation>
    <scope>NUCLEOTIDE SEQUENCE [LARGE SCALE GENOMIC DNA]</scope>
    <source>
        <strain evidence="1">Z-M001</strain>
    </source>
</reference>
<sequence>MGGAIAVLRRFQKWHHLRRKYNQKKAEHYLIFDRDRACQSLSYEENQNDAKVVGLKRNDRAFKINIAG</sequence>
<dbReference type="KEGG" id="enn:FRE64_04480"/>
<accession>A0A5B8NJ14</accession>
<gene>
    <name evidence="1" type="ORF">FRE64_04480</name>
</gene>
<dbReference type="RefSeq" id="WP_146294858.1">
    <property type="nucleotide sequence ID" value="NZ_CP042326.1"/>
</dbReference>
<dbReference type="AlphaFoldDB" id="A0A5B8NJ14"/>
<proteinExistence type="predicted"/>
<dbReference type="EMBL" id="CP042326">
    <property type="protein sequence ID" value="QDZ39253.1"/>
    <property type="molecule type" value="Genomic_DNA"/>
</dbReference>
<keyword evidence="2" id="KW-1185">Reference proteome</keyword>
<dbReference type="Proteomes" id="UP000318453">
    <property type="component" value="Chromosome"/>
</dbReference>
<evidence type="ECO:0000313" key="2">
    <source>
        <dbReference type="Proteomes" id="UP000318453"/>
    </source>
</evidence>